<dbReference type="Proteomes" id="UP000187735">
    <property type="component" value="Chromosome"/>
</dbReference>
<sequence length="93" mass="10153">MERRAAGWPDRRSWRLGAAGTRWIIVSVDYRSVANWSSCSNPGGQRIGKPTVAVGQAVPDALLRVRHSLTYGNYATRPNKSVGPPSGLRSYLA</sequence>
<evidence type="ECO:0000256" key="1">
    <source>
        <dbReference type="SAM" id="MobiDB-lite"/>
    </source>
</evidence>
<protein>
    <submittedName>
        <fullName evidence="2">Uncharacterized protein</fullName>
    </submittedName>
</protein>
<reference evidence="2 3" key="1">
    <citation type="journal article" date="2016" name="Front. Microbiol.">
        <title>Fuerstia marisgermanicae gen. nov., sp. nov., an Unusual Member of the Phylum Planctomycetes from the German Wadden Sea.</title>
        <authorList>
            <person name="Kohn T."/>
            <person name="Heuer A."/>
            <person name="Jogler M."/>
            <person name="Vollmers J."/>
            <person name="Boedeker C."/>
            <person name="Bunk B."/>
            <person name="Rast P."/>
            <person name="Borchert D."/>
            <person name="Glockner I."/>
            <person name="Freese H.M."/>
            <person name="Klenk H.P."/>
            <person name="Overmann J."/>
            <person name="Kaster A.K."/>
            <person name="Rohde M."/>
            <person name="Wiegand S."/>
            <person name="Jogler C."/>
        </authorList>
    </citation>
    <scope>NUCLEOTIDE SEQUENCE [LARGE SCALE GENOMIC DNA]</scope>
    <source>
        <strain evidence="2 3">NH11</strain>
    </source>
</reference>
<keyword evidence="3" id="KW-1185">Reference proteome</keyword>
<organism evidence="2 3">
    <name type="scientific">Fuerstiella marisgermanici</name>
    <dbReference type="NCBI Taxonomy" id="1891926"/>
    <lineage>
        <taxon>Bacteria</taxon>
        <taxon>Pseudomonadati</taxon>
        <taxon>Planctomycetota</taxon>
        <taxon>Planctomycetia</taxon>
        <taxon>Planctomycetales</taxon>
        <taxon>Planctomycetaceae</taxon>
        <taxon>Fuerstiella</taxon>
    </lineage>
</organism>
<gene>
    <name evidence="2" type="ORF">Fuma_06307</name>
</gene>
<name>A0A1P8WRF1_9PLAN</name>
<dbReference type="STRING" id="1891926.Fuma_06307"/>
<dbReference type="AlphaFoldDB" id="A0A1P8WRF1"/>
<feature type="region of interest" description="Disordered" evidence="1">
    <location>
        <begin position="73"/>
        <end position="93"/>
    </location>
</feature>
<accession>A0A1P8WRF1</accession>
<evidence type="ECO:0000313" key="2">
    <source>
        <dbReference type="EMBL" id="APZ96634.1"/>
    </source>
</evidence>
<dbReference type="KEGG" id="fmr:Fuma_06307"/>
<evidence type="ECO:0000313" key="3">
    <source>
        <dbReference type="Proteomes" id="UP000187735"/>
    </source>
</evidence>
<proteinExistence type="predicted"/>
<dbReference type="EMBL" id="CP017641">
    <property type="protein sequence ID" value="APZ96634.1"/>
    <property type="molecule type" value="Genomic_DNA"/>
</dbReference>